<dbReference type="GO" id="GO:0005524">
    <property type="term" value="F:ATP binding"/>
    <property type="evidence" value="ECO:0007669"/>
    <property type="project" value="UniProtKB-KW"/>
</dbReference>
<evidence type="ECO:0000313" key="7">
    <source>
        <dbReference type="Proteomes" id="UP000886723"/>
    </source>
</evidence>
<name>A0A9D1T6S9_9FIRM</name>
<dbReference type="GO" id="GO:0004329">
    <property type="term" value="F:formate-tetrahydrofolate ligase activity"/>
    <property type="evidence" value="ECO:0007669"/>
    <property type="project" value="InterPro"/>
</dbReference>
<keyword evidence="1" id="KW-0554">One-carbon metabolism</keyword>
<keyword evidence="2 5" id="KW-0436">Ligase</keyword>
<dbReference type="InterPro" id="IPR027417">
    <property type="entry name" value="P-loop_NTPase"/>
</dbReference>
<dbReference type="GO" id="GO:0006730">
    <property type="term" value="P:one-carbon metabolic process"/>
    <property type="evidence" value="ECO:0007669"/>
    <property type="project" value="UniProtKB-KW"/>
</dbReference>
<dbReference type="Proteomes" id="UP000886723">
    <property type="component" value="Unassembled WGS sequence"/>
</dbReference>
<evidence type="ECO:0000256" key="1">
    <source>
        <dbReference type="ARBA" id="ARBA00022563"/>
    </source>
</evidence>
<feature type="non-terminal residue" evidence="5">
    <location>
        <position position="43"/>
    </location>
</feature>
<evidence type="ECO:0000313" key="5">
    <source>
        <dbReference type="EMBL" id="HIV13169.1"/>
    </source>
</evidence>
<accession>A0A9D1T6S9</accession>
<comment type="caution">
    <text evidence="5">The sequence shown here is derived from an EMBL/GenBank/DDBJ whole genome shotgun (WGS) entry which is preliminary data.</text>
</comment>
<gene>
    <name evidence="5" type="ORF">IAA63_08550</name>
    <name evidence="6" type="ORF">IAA63_08705</name>
</gene>
<dbReference type="Gene3D" id="3.40.50.300">
    <property type="entry name" value="P-loop containing nucleotide triphosphate hydrolases"/>
    <property type="match status" value="1"/>
</dbReference>
<sequence>MGYKSDIEIAQECEMLPITEIAKKAGIDDKYLEQYGKYKAKID</sequence>
<dbReference type="Pfam" id="PF01268">
    <property type="entry name" value="FTHFS"/>
    <property type="match status" value="1"/>
</dbReference>
<reference evidence="5" key="2">
    <citation type="journal article" date="2021" name="PeerJ">
        <title>Extensive microbial diversity within the chicken gut microbiome revealed by metagenomics and culture.</title>
        <authorList>
            <person name="Gilroy R."/>
            <person name="Ravi A."/>
            <person name="Getino M."/>
            <person name="Pursley I."/>
            <person name="Horton D.L."/>
            <person name="Alikhan N.F."/>
            <person name="Baker D."/>
            <person name="Gharbi K."/>
            <person name="Hall N."/>
            <person name="Watson M."/>
            <person name="Adriaenssens E.M."/>
            <person name="Foster-Nyarko E."/>
            <person name="Jarju S."/>
            <person name="Secka A."/>
            <person name="Antonio M."/>
            <person name="Oren A."/>
            <person name="Chaudhuri R.R."/>
            <person name="La Ragione R."/>
            <person name="Hildebrand F."/>
            <person name="Pallen M.J."/>
        </authorList>
    </citation>
    <scope>NUCLEOTIDE SEQUENCE</scope>
    <source>
        <strain evidence="5">ChiBcec2-4451</strain>
    </source>
</reference>
<evidence type="ECO:0000256" key="2">
    <source>
        <dbReference type="ARBA" id="ARBA00022598"/>
    </source>
</evidence>
<dbReference type="EMBL" id="DVON01000183">
    <property type="protein sequence ID" value="HIV13200.1"/>
    <property type="molecule type" value="Genomic_DNA"/>
</dbReference>
<evidence type="ECO:0000256" key="4">
    <source>
        <dbReference type="ARBA" id="ARBA00022840"/>
    </source>
</evidence>
<dbReference type="InterPro" id="IPR000559">
    <property type="entry name" value="Formate_THF_ligase"/>
</dbReference>
<evidence type="ECO:0000256" key="3">
    <source>
        <dbReference type="ARBA" id="ARBA00022741"/>
    </source>
</evidence>
<reference evidence="5" key="1">
    <citation type="submission" date="2020-10" db="EMBL/GenBank/DDBJ databases">
        <authorList>
            <person name="Gilroy R."/>
        </authorList>
    </citation>
    <scope>NUCLEOTIDE SEQUENCE</scope>
    <source>
        <strain evidence="5">ChiBcec2-4451</strain>
    </source>
</reference>
<keyword evidence="3" id="KW-0547">Nucleotide-binding</keyword>
<evidence type="ECO:0000313" key="6">
    <source>
        <dbReference type="EMBL" id="HIV13200.1"/>
    </source>
</evidence>
<proteinExistence type="predicted"/>
<protein>
    <submittedName>
        <fullName evidence="5">Formate--tetrahydrofolate ligase</fullName>
    </submittedName>
</protein>
<dbReference type="AlphaFoldDB" id="A0A9D1T6S9"/>
<dbReference type="SUPFAM" id="SSF52540">
    <property type="entry name" value="P-loop containing nucleoside triphosphate hydrolases"/>
    <property type="match status" value="1"/>
</dbReference>
<organism evidence="5 7">
    <name type="scientific">Candidatus Pullilachnospira stercoravium</name>
    <dbReference type="NCBI Taxonomy" id="2840913"/>
    <lineage>
        <taxon>Bacteria</taxon>
        <taxon>Bacillati</taxon>
        <taxon>Bacillota</taxon>
        <taxon>Clostridia</taxon>
        <taxon>Lachnospirales</taxon>
        <taxon>Lachnospiraceae</taxon>
        <taxon>Lachnospiraceae incertae sedis</taxon>
        <taxon>Candidatus Pullilachnospira</taxon>
    </lineage>
</organism>
<keyword evidence="4" id="KW-0067">ATP-binding</keyword>
<dbReference type="EMBL" id="DVON01000181">
    <property type="protein sequence ID" value="HIV13169.1"/>
    <property type="molecule type" value="Genomic_DNA"/>
</dbReference>